<organism evidence="1 2">
    <name type="scientific">Phaseolus vulgaris</name>
    <name type="common">Kidney bean</name>
    <name type="synonym">French bean</name>
    <dbReference type="NCBI Taxonomy" id="3885"/>
    <lineage>
        <taxon>Eukaryota</taxon>
        <taxon>Viridiplantae</taxon>
        <taxon>Streptophyta</taxon>
        <taxon>Embryophyta</taxon>
        <taxon>Tracheophyta</taxon>
        <taxon>Spermatophyta</taxon>
        <taxon>Magnoliopsida</taxon>
        <taxon>eudicotyledons</taxon>
        <taxon>Gunneridae</taxon>
        <taxon>Pentapetalae</taxon>
        <taxon>rosids</taxon>
        <taxon>fabids</taxon>
        <taxon>Fabales</taxon>
        <taxon>Fabaceae</taxon>
        <taxon>Papilionoideae</taxon>
        <taxon>50 kb inversion clade</taxon>
        <taxon>NPAAA clade</taxon>
        <taxon>indigoferoid/millettioid clade</taxon>
        <taxon>Phaseoleae</taxon>
        <taxon>Phaseolus</taxon>
    </lineage>
</organism>
<dbReference type="Pfam" id="PF14223">
    <property type="entry name" value="Retrotran_gag_2"/>
    <property type="match status" value="1"/>
</dbReference>
<evidence type="ECO:0000313" key="2">
    <source>
        <dbReference type="Proteomes" id="UP000000226"/>
    </source>
</evidence>
<protein>
    <recommendedName>
        <fullName evidence="3">Retrovirus-related Pol polyprotein from transposon TNT 1-94</fullName>
    </recommendedName>
</protein>
<name>V7C1V3_PHAVU</name>
<feature type="non-terminal residue" evidence="1">
    <location>
        <position position="1"/>
    </location>
</feature>
<dbReference type="OMA" id="GTAHEMW"/>
<dbReference type="OrthoDB" id="1413826at2759"/>
<accession>V7C1V3</accession>
<evidence type="ECO:0000313" key="1">
    <source>
        <dbReference type="EMBL" id="ESW22881.1"/>
    </source>
</evidence>
<dbReference type="AlphaFoldDB" id="V7C1V3"/>
<gene>
    <name evidence="1" type="ORF">PHAVU_004G002500g</name>
</gene>
<dbReference type="eggNOG" id="KOG0017">
    <property type="taxonomic scope" value="Eukaryota"/>
</dbReference>
<dbReference type="EMBL" id="CM002291">
    <property type="protein sequence ID" value="ESW22881.1"/>
    <property type="molecule type" value="Genomic_DNA"/>
</dbReference>
<evidence type="ECO:0008006" key="3">
    <source>
        <dbReference type="Google" id="ProtNLM"/>
    </source>
</evidence>
<dbReference type="Proteomes" id="UP000000226">
    <property type="component" value="Chromosome 4"/>
</dbReference>
<keyword evidence="2" id="KW-1185">Reference proteome</keyword>
<dbReference type="Gramene" id="ESW22881">
    <property type="protein sequence ID" value="ESW22881"/>
    <property type="gene ID" value="PHAVU_004G002500g"/>
</dbReference>
<sequence length="125" mass="14867">GEGWHDPQSQEHKKLCLSDKAQREVVNEKTIVTMWVKLESLYMIKSVAQKPCLKQQLYSFRITESRTMEEELANFNKIMDYLENIKVKLENENEVLLFLNVLPKTYEYFKDALLFGKIRPLLLRK</sequence>
<proteinExistence type="predicted"/>
<reference evidence="2" key="1">
    <citation type="journal article" date="2014" name="Nat. Genet.">
        <title>A reference genome for common bean and genome-wide analysis of dual domestications.</title>
        <authorList>
            <person name="Schmutz J."/>
            <person name="McClean P.E."/>
            <person name="Mamidi S."/>
            <person name="Wu G.A."/>
            <person name="Cannon S.B."/>
            <person name="Grimwood J."/>
            <person name="Jenkins J."/>
            <person name="Shu S."/>
            <person name="Song Q."/>
            <person name="Chavarro C."/>
            <person name="Torres-Torres M."/>
            <person name="Geffroy V."/>
            <person name="Moghaddam S.M."/>
            <person name="Gao D."/>
            <person name="Abernathy B."/>
            <person name="Barry K."/>
            <person name="Blair M."/>
            <person name="Brick M.A."/>
            <person name="Chovatia M."/>
            <person name="Gepts P."/>
            <person name="Goodstein D.M."/>
            <person name="Gonzales M."/>
            <person name="Hellsten U."/>
            <person name="Hyten D.L."/>
            <person name="Jia G."/>
            <person name="Kelly J.D."/>
            <person name="Kudrna D."/>
            <person name="Lee R."/>
            <person name="Richard M.M."/>
            <person name="Miklas P.N."/>
            <person name="Osorno J.M."/>
            <person name="Rodrigues J."/>
            <person name="Thareau V."/>
            <person name="Urrea C.A."/>
            <person name="Wang M."/>
            <person name="Yu Y."/>
            <person name="Zhang M."/>
            <person name="Wing R.A."/>
            <person name="Cregan P.B."/>
            <person name="Rokhsar D.S."/>
            <person name="Jackson S.A."/>
        </authorList>
    </citation>
    <scope>NUCLEOTIDE SEQUENCE [LARGE SCALE GENOMIC DNA]</scope>
    <source>
        <strain evidence="2">cv. G19833</strain>
    </source>
</reference>